<protein>
    <submittedName>
        <fullName evidence="11">Na(+)/H(+) antiporter subunit D</fullName>
    </submittedName>
</protein>
<evidence type="ECO:0000256" key="8">
    <source>
        <dbReference type="RuleBase" id="RU000320"/>
    </source>
</evidence>
<dbReference type="OrthoDB" id="9768329at2"/>
<feature type="transmembrane region" description="Helical" evidence="9">
    <location>
        <begin position="369"/>
        <end position="390"/>
    </location>
</feature>
<dbReference type="InterPro" id="IPR050586">
    <property type="entry name" value="CPA3_Na-H_Antiporter_D"/>
</dbReference>
<evidence type="ECO:0000256" key="9">
    <source>
        <dbReference type="SAM" id="Phobius"/>
    </source>
</evidence>
<evidence type="ECO:0000256" key="4">
    <source>
        <dbReference type="ARBA" id="ARBA00022475"/>
    </source>
</evidence>
<comment type="similarity">
    <text evidence="3">Belongs to the CPA3 antiporters (TC 2.A.63) subunit D family.</text>
</comment>
<feature type="transmembrane region" description="Helical" evidence="9">
    <location>
        <begin position="276"/>
        <end position="297"/>
    </location>
</feature>
<feature type="transmembrane region" description="Helical" evidence="9">
    <location>
        <begin position="109"/>
        <end position="126"/>
    </location>
</feature>
<feature type="transmembrane region" description="Helical" evidence="9">
    <location>
        <begin position="32"/>
        <end position="50"/>
    </location>
</feature>
<dbReference type="GO" id="GO:0005886">
    <property type="term" value="C:plasma membrane"/>
    <property type="evidence" value="ECO:0007669"/>
    <property type="project" value="UniProtKB-SubCell"/>
</dbReference>
<feature type="transmembrane region" description="Helical" evidence="9">
    <location>
        <begin position="410"/>
        <end position="435"/>
    </location>
</feature>
<name>A0A221K7G1_9RHOB</name>
<feature type="transmembrane region" description="Helical" evidence="9">
    <location>
        <begin position="304"/>
        <end position="324"/>
    </location>
</feature>
<evidence type="ECO:0000256" key="6">
    <source>
        <dbReference type="ARBA" id="ARBA00022989"/>
    </source>
</evidence>
<evidence type="ECO:0000256" key="3">
    <source>
        <dbReference type="ARBA" id="ARBA00005346"/>
    </source>
</evidence>
<keyword evidence="12" id="KW-1185">Reference proteome</keyword>
<evidence type="ECO:0000256" key="7">
    <source>
        <dbReference type="ARBA" id="ARBA00023136"/>
    </source>
</evidence>
<dbReference type="GO" id="GO:0008137">
    <property type="term" value="F:NADH dehydrogenase (ubiquinone) activity"/>
    <property type="evidence" value="ECO:0007669"/>
    <property type="project" value="InterPro"/>
</dbReference>
<dbReference type="KEGG" id="spse:SULPSESMR1_04029"/>
<dbReference type="InterPro" id="IPR003918">
    <property type="entry name" value="NADH_UbQ_OxRdtase"/>
</dbReference>
<dbReference type="GO" id="GO:0042773">
    <property type="term" value="P:ATP synthesis coupled electron transport"/>
    <property type="evidence" value="ECO:0007669"/>
    <property type="project" value="InterPro"/>
</dbReference>
<dbReference type="STRING" id="1402135.SAMN05444149_101838"/>
<feature type="transmembrane region" description="Helical" evidence="9">
    <location>
        <begin position="162"/>
        <end position="182"/>
    </location>
</feature>
<keyword evidence="6 9" id="KW-1133">Transmembrane helix</keyword>
<evidence type="ECO:0000256" key="1">
    <source>
        <dbReference type="ARBA" id="ARBA00002378"/>
    </source>
</evidence>
<keyword evidence="4" id="KW-1003">Cell membrane</keyword>
<dbReference type="AlphaFoldDB" id="A0A221K7G1"/>
<sequence>MSHWIAAPIILPAFVAPFIVLAARYHIGVQRVLSVAGVFALIAVACGLAVQASDGTITLYQMGDWAAPFGIVLVADRLSTTMVLLTAVLALFVLLYAIGSGWDNRGRHFHALFQFQLMGIMGAFLTGDLFNLFVFFEVLLIASYGLMIHAGGTARLKAGVQYVLFNLIGSTLFLFALGSIYAETGTLNMADLANRVTLFGAEGTVGIRVAAVLLLLVFAIKAAVVPLHFWLPSSYAEAPAPVAALFAIMTKVGAYAIIRVYTMIFPPDLDATAGLYQLWLMPAALLSLAIGMIGVLAAKKLDRLVAFSIIGSMGMVMISIALFTPAGISAALYYIVHSTLAGAALFLISDLVRTGRRDLNLTPQPAIAGNALTAALFFAGAIAMVGLPPLSGFLGKLLVLDASYDSNLMGWIWLVVLSASLVSIVGFARAGSVVFWKAHSVQTEEDAEAVQAPAALSYAAVGGLIALLLAHTVFAGPVHSYTTRIAAQLFDPMPYISMVVDTPGKLSKPTEGDH</sequence>
<feature type="transmembrane region" description="Helical" evidence="9">
    <location>
        <begin position="205"/>
        <end position="230"/>
    </location>
</feature>
<dbReference type="PANTHER" id="PTHR42703:SF1">
    <property type="entry name" value="NA(+)_H(+) ANTIPORTER SUBUNIT D1"/>
    <property type="match status" value="1"/>
</dbReference>
<geneLocation type="plasmid" evidence="11 12">
    <name>pSMR1-2</name>
</geneLocation>
<dbReference type="PANTHER" id="PTHR42703">
    <property type="entry name" value="NADH DEHYDROGENASE"/>
    <property type="match status" value="1"/>
</dbReference>
<evidence type="ECO:0000259" key="10">
    <source>
        <dbReference type="Pfam" id="PF00361"/>
    </source>
</evidence>
<organism evidence="11 12">
    <name type="scientific">Pseudosulfitobacter pseudonitzschiae</name>
    <dbReference type="NCBI Taxonomy" id="1402135"/>
    <lineage>
        <taxon>Bacteria</taxon>
        <taxon>Pseudomonadati</taxon>
        <taxon>Pseudomonadota</taxon>
        <taxon>Alphaproteobacteria</taxon>
        <taxon>Rhodobacterales</taxon>
        <taxon>Roseobacteraceae</taxon>
        <taxon>Pseudosulfitobacter</taxon>
    </lineage>
</organism>
<feature type="transmembrane region" description="Helical" evidence="9">
    <location>
        <begin position="242"/>
        <end position="264"/>
    </location>
</feature>
<keyword evidence="5 8" id="KW-0812">Transmembrane</keyword>
<evidence type="ECO:0000313" key="11">
    <source>
        <dbReference type="EMBL" id="ASM74948.1"/>
    </source>
</evidence>
<dbReference type="Pfam" id="PF00361">
    <property type="entry name" value="Proton_antipo_M"/>
    <property type="match status" value="1"/>
</dbReference>
<dbReference type="InterPro" id="IPR001750">
    <property type="entry name" value="ND/Mrp_TM"/>
</dbReference>
<evidence type="ECO:0000256" key="5">
    <source>
        <dbReference type="ARBA" id="ARBA00022692"/>
    </source>
</evidence>
<comment type="subcellular location">
    <subcellularLocation>
        <location evidence="2">Cell membrane</location>
        <topology evidence="2">Multi-pass membrane protein</topology>
    </subcellularLocation>
    <subcellularLocation>
        <location evidence="8">Membrane</location>
        <topology evidence="8">Multi-pass membrane protein</topology>
    </subcellularLocation>
</comment>
<evidence type="ECO:0000313" key="12">
    <source>
        <dbReference type="Proteomes" id="UP000199754"/>
    </source>
</evidence>
<dbReference type="Proteomes" id="UP000199754">
    <property type="component" value="Plasmid pSMR1-2"/>
</dbReference>
<feature type="transmembrane region" description="Helical" evidence="9">
    <location>
        <begin position="455"/>
        <end position="474"/>
    </location>
</feature>
<accession>A0A221K7G1</accession>
<feature type="transmembrane region" description="Helical" evidence="9">
    <location>
        <begin position="132"/>
        <end position="150"/>
    </location>
</feature>
<dbReference type="RefSeq" id="WP_089422941.1">
    <property type="nucleotide sequence ID" value="NZ_CP022417.1"/>
</dbReference>
<comment type="function">
    <text evidence="1">NDH-1 shuttles electrons from NADH, via FMN and iron-sulfur (Fe-S) centers, to quinones in the respiratory chain. The immediate electron acceptor for the enzyme in this species is believed to be ubiquinone. Couples the redox reaction to proton translocation (for every two electrons transferred, four hydrogen ions are translocated across the cytoplasmic membrane), and thus conserves the redox energy in a proton gradient.</text>
</comment>
<dbReference type="EMBL" id="CP022417">
    <property type="protein sequence ID" value="ASM74948.1"/>
    <property type="molecule type" value="Genomic_DNA"/>
</dbReference>
<proteinExistence type="inferred from homology"/>
<keyword evidence="11" id="KW-0614">Plasmid</keyword>
<feature type="domain" description="NADH:quinone oxidoreductase/Mrp antiporter transmembrane" evidence="10">
    <location>
        <begin position="127"/>
        <end position="418"/>
    </location>
</feature>
<evidence type="ECO:0000256" key="2">
    <source>
        <dbReference type="ARBA" id="ARBA00004651"/>
    </source>
</evidence>
<gene>
    <name evidence="11" type="primary">mrpD</name>
    <name evidence="11" type="ORF">SULPSESMR1_04029</name>
</gene>
<keyword evidence="7 9" id="KW-0472">Membrane</keyword>
<dbReference type="PRINTS" id="PR01437">
    <property type="entry name" value="NUOXDRDTASE4"/>
</dbReference>
<reference evidence="11 12" key="1">
    <citation type="submission" date="2017-07" db="EMBL/GenBank/DDBJ databases">
        <title>Genome Sequence of Sulfitobacter pseudonitzschiae Strain SMR1 Isolated from a culture of the Diatom Skeletonema marinoi.</title>
        <authorList>
            <person name="Topel M."/>
            <person name="Pinder M.I.M."/>
            <person name="Johansson O.N."/>
            <person name="Kourtchenko O."/>
            <person name="Godhe A."/>
            <person name="Clarke A.K."/>
        </authorList>
    </citation>
    <scope>NUCLEOTIDE SEQUENCE [LARGE SCALE GENOMIC DNA]</scope>
    <source>
        <strain evidence="11 12">SMR1</strain>
        <plasmid evidence="11 12">pSMR1-2</plasmid>
    </source>
</reference>
<dbReference type="NCBIfam" id="NF009309">
    <property type="entry name" value="PRK12666.1"/>
    <property type="match status" value="1"/>
</dbReference>
<feature type="transmembrane region" description="Helical" evidence="9">
    <location>
        <begin position="81"/>
        <end position="102"/>
    </location>
</feature>
<feature type="transmembrane region" description="Helical" evidence="9">
    <location>
        <begin position="330"/>
        <end position="348"/>
    </location>
</feature>